<dbReference type="Gene3D" id="3.40.50.300">
    <property type="entry name" value="P-loop containing nucleotide triphosphate hydrolases"/>
    <property type="match status" value="1"/>
</dbReference>
<evidence type="ECO:0000259" key="9">
    <source>
        <dbReference type="Pfam" id="PF13086"/>
    </source>
</evidence>
<feature type="domain" description="Helicase MOV-10-like beta-barrel" evidence="10">
    <location>
        <begin position="87"/>
        <end position="171"/>
    </location>
</feature>
<keyword evidence="4" id="KW-0547">Nucleotide-binding</keyword>
<organism evidence="11 12">
    <name type="scientific">Asparagus officinalis</name>
    <name type="common">Garden asparagus</name>
    <dbReference type="NCBI Taxonomy" id="4686"/>
    <lineage>
        <taxon>Eukaryota</taxon>
        <taxon>Viridiplantae</taxon>
        <taxon>Streptophyta</taxon>
        <taxon>Embryophyta</taxon>
        <taxon>Tracheophyta</taxon>
        <taxon>Spermatophyta</taxon>
        <taxon>Magnoliopsida</taxon>
        <taxon>Liliopsida</taxon>
        <taxon>Asparagales</taxon>
        <taxon>Asparagaceae</taxon>
        <taxon>Asparagoideae</taxon>
        <taxon>Asparagus</taxon>
    </lineage>
</organism>
<keyword evidence="12" id="KW-1185">Reference proteome</keyword>
<dbReference type="PANTHER" id="PTHR45418">
    <property type="entry name" value="CANCER/TESTIS ANTIGEN 55"/>
    <property type="match status" value="1"/>
</dbReference>
<evidence type="ECO:0000313" key="12">
    <source>
        <dbReference type="Proteomes" id="UP000243459"/>
    </source>
</evidence>
<feature type="signal peptide" evidence="8">
    <location>
        <begin position="1"/>
        <end position="23"/>
    </location>
</feature>
<dbReference type="Pfam" id="PF21634">
    <property type="entry name" value="MOV-10_beta-barrel"/>
    <property type="match status" value="1"/>
</dbReference>
<dbReference type="OMA" id="IEVELHF"/>
<evidence type="ECO:0000256" key="3">
    <source>
        <dbReference type="ARBA" id="ARBA00022490"/>
    </source>
</evidence>
<evidence type="ECO:0000313" key="11">
    <source>
        <dbReference type="EMBL" id="ONK74337.1"/>
    </source>
</evidence>
<dbReference type="GO" id="GO:0005524">
    <property type="term" value="F:ATP binding"/>
    <property type="evidence" value="ECO:0007669"/>
    <property type="project" value="UniProtKB-KW"/>
</dbReference>
<dbReference type="EMBL" id="CM007383">
    <property type="protein sequence ID" value="ONK74337.1"/>
    <property type="molecule type" value="Genomic_DNA"/>
</dbReference>
<keyword evidence="5" id="KW-0378">Hydrolase</keyword>
<evidence type="ECO:0000256" key="6">
    <source>
        <dbReference type="ARBA" id="ARBA00022806"/>
    </source>
</evidence>
<proteinExistence type="inferred from homology"/>
<evidence type="ECO:0000259" key="10">
    <source>
        <dbReference type="Pfam" id="PF21634"/>
    </source>
</evidence>
<dbReference type="InterPro" id="IPR049080">
    <property type="entry name" value="MOV-10-like_beta-barrel"/>
</dbReference>
<dbReference type="SUPFAM" id="SSF52540">
    <property type="entry name" value="P-loop containing nucleoside triphosphate hydrolases"/>
    <property type="match status" value="1"/>
</dbReference>
<evidence type="ECO:0000256" key="8">
    <source>
        <dbReference type="SAM" id="SignalP"/>
    </source>
</evidence>
<comment type="subcellular location">
    <subcellularLocation>
        <location evidence="1">Cytoplasm</location>
    </subcellularLocation>
</comment>
<dbReference type="GO" id="GO:0004386">
    <property type="term" value="F:helicase activity"/>
    <property type="evidence" value="ECO:0007669"/>
    <property type="project" value="UniProtKB-KW"/>
</dbReference>
<dbReference type="InterPro" id="IPR041677">
    <property type="entry name" value="DNA2/NAM7_AAA_11"/>
</dbReference>
<dbReference type="AlphaFoldDB" id="A0A5P1FA92"/>
<dbReference type="PANTHER" id="PTHR45418:SF1">
    <property type="entry name" value="CANCER_TESTIS ANTIGEN 55"/>
    <property type="match status" value="1"/>
</dbReference>
<accession>A0A5P1FA92</accession>
<sequence>MLEVLVVNCLLLINMWLVLVLHGQEHIEPRAIFLNLRYPEIFVNWFRISRLIPDVIMEGLSRKNYAEFFSTLLAVEEIHLEEEMRTHDMELVTMKRRGNHFLSLEVPGLAEKRPSLVYGDYIFAKLVVPYSNDNKTYQGYIHKVDADQIFLKFDDEVHYRHQNKNLYNVSFTYNRTTMRRLYHAINAAANLGPNILFPSKPSLRSAIKLSPLVPINPYINKEQARSVELILSCEGGSPYVIHGLPGTGKTITLVEAILQVYSRRPKAQILVCASSNSAADNVLEKLIDVKGIEMKKSDIFRLNASSRPYEDIKPEFVQFCFFEDMVFKCPPLKALRHYRIIISTYMSAFLLFPEGM</sequence>
<keyword evidence="8" id="KW-0732">Signal</keyword>
<evidence type="ECO:0000256" key="2">
    <source>
        <dbReference type="ARBA" id="ARBA00005601"/>
    </source>
</evidence>
<dbReference type="FunFam" id="3.40.50.300:FF:001468">
    <property type="entry name" value="Probable RNA helicase SDE3"/>
    <property type="match status" value="1"/>
</dbReference>
<evidence type="ECO:0000256" key="1">
    <source>
        <dbReference type="ARBA" id="ARBA00004496"/>
    </source>
</evidence>
<feature type="chain" id="PRO_5024390433" evidence="8">
    <location>
        <begin position="24"/>
        <end position="356"/>
    </location>
</feature>
<name>A0A5P1FA92_ASPOF</name>
<gene>
    <name evidence="11" type="ORF">A4U43_C03F5200</name>
</gene>
<dbReference type="GO" id="GO:0016787">
    <property type="term" value="F:hydrolase activity"/>
    <property type="evidence" value="ECO:0007669"/>
    <property type="project" value="UniProtKB-KW"/>
</dbReference>
<evidence type="ECO:0000256" key="7">
    <source>
        <dbReference type="ARBA" id="ARBA00022840"/>
    </source>
</evidence>
<dbReference type="Proteomes" id="UP000243459">
    <property type="component" value="Chromosome 3"/>
</dbReference>
<comment type="similarity">
    <text evidence="2">Belongs to the DNA2/NAM7 helicase family. SDE3 subfamily.</text>
</comment>
<feature type="domain" description="DNA2/NAM7 helicase helicase" evidence="9">
    <location>
        <begin position="219"/>
        <end position="311"/>
    </location>
</feature>
<dbReference type="GO" id="GO:0005737">
    <property type="term" value="C:cytoplasm"/>
    <property type="evidence" value="ECO:0007669"/>
    <property type="project" value="UniProtKB-SubCell"/>
</dbReference>
<keyword evidence="3" id="KW-0963">Cytoplasm</keyword>
<reference evidence="12" key="1">
    <citation type="journal article" date="2017" name="Nat. Commun.">
        <title>The asparagus genome sheds light on the origin and evolution of a young Y chromosome.</title>
        <authorList>
            <person name="Harkess A."/>
            <person name="Zhou J."/>
            <person name="Xu C."/>
            <person name="Bowers J.E."/>
            <person name="Van der Hulst R."/>
            <person name="Ayyampalayam S."/>
            <person name="Mercati F."/>
            <person name="Riccardi P."/>
            <person name="McKain M.R."/>
            <person name="Kakrana A."/>
            <person name="Tang H."/>
            <person name="Ray J."/>
            <person name="Groenendijk J."/>
            <person name="Arikit S."/>
            <person name="Mathioni S.M."/>
            <person name="Nakano M."/>
            <person name="Shan H."/>
            <person name="Telgmann-Rauber A."/>
            <person name="Kanno A."/>
            <person name="Yue Z."/>
            <person name="Chen H."/>
            <person name="Li W."/>
            <person name="Chen Y."/>
            <person name="Xu X."/>
            <person name="Zhang Y."/>
            <person name="Luo S."/>
            <person name="Chen H."/>
            <person name="Gao J."/>
            <person name="Mao Z."/>
            <person name="Pires J.C."/>
            <person name="Luo M."/>
            <person name="Kudrna D."/>
            <person name="Wing R.A."/>
            <person name="Meyers B.C."/>
            <person name="Yi K."/>
            <person name="Kong H."/>
            <person name="Lavrijsen P."/>
            <person name="Sunseri F."/>
            <person name="Falavigna A."/>
            <person name="Ye Y."/>
            <person name="Leebens-Mack J.H."/>
            <person name="Chen G."/>
        </authorList>
    </citation>
    <scope>NUCLEOTIDE SEQUENCE [LARGE SCALE GENOMIC DNA]</scope>
    <source>
        <strain evidence="12">cv. DH0086</strain>
    </source>
</reference>
<evidence type="ECO:0000256" key="5">
    <source>
        <dbReference type="ARBA" id="ARBA00022801"/>
    </source>
</evidence>
<keyword evidence="6" id="KW-0347">Helicase</keyword>
<evidence type="ECO:0000256" key="4">
    <source>
        <dbReference type="ARBA" id="ARBA00022741"/>
    </source>
</evidence>
<dbReference type="Gramene" id="ONK74337">
    <property type="protein sequence ID" value="ONK74337"/>
    <property type="gene ID" value="A4U43_C03F5200"/>
</dbReference>
<protein>
    <submittedName>
        <fullName evidence="11">Uncharacterized protein</fullName>
    </submittedName>
</protein>
<dbReference type="Pfam" id="PF13086">
    <property type="entry name" value="AAA_11"/>
    <property type="match status" value="1"/>
</dbReference>
<keyword evidence="7" id="KW-0067">ATP-binding</keyword>
<dbReference type="InterPro" id="IPR027417">
    <property type="entry name" value="P-loop_NTPase"/>
</dbReference>